<accession>W9H8M2</accession>
<proteinExistence type="predicted"/>
<evidence type="ECO:0000313" key="1">
    <source>
        <dbReference type="EMBL" id="EWY40123.1"/>
    </source>
</evidence>
<evidence type="ECO:0000313" key="2">
    <source>
        <dbReference type="Proteomes" id="UP000019486"/>
    </source>
</evidence>
<reference evidence="1 2" key="1">
    <citation type="submission" date="2013-08" db="EMBL/GenBank/DDBJ databases">
        <title>The genome sequence of Skermanella stibiiresistens.</title>
        <authorList>
            <person name="Zhu W."/>
            <person name="Wang G."/>
        </authorList>
    </citation>
    <scope>NUCLEOTIDE SEQUENCE [LARGE SCALE GENOMIC DNA]</scope>
    <source>
        <strain evidence="1 2">SB22</strain>
    </source>
</reference>
<sequence length="97" mass="9992">MLVGRDGDLQLGADAIGAGDQDRVLVAGGLEIEQRAETTQSRIRANPGRGLRQRLDRIDEGRAGVDVDTGILIGVAGVIRSGVIRCGVDGVLACAGL</sequence>
<organism evidence="1 2">
    <name type="scientific">Skermanella stibiiresistens SB22</name>
    <dbReference type="NCBI Taxonomy" id="1385369"/>
    <lineage>
        <taxon>Bacteria</taxon>
        <taxon>Pseudomonadati</taxon>
        <taxon>Pseudomonadota</taxon>
        <taxon>Alphaproteobacteria</taxon>
        <taxon>Rhodospirillales</taxon>
        <taxon>Azospirillaceae</taxon>
        <taxon>Skermanella</taxon>
    </lineage>
</organism>
<dbReference type="STRING" id="1385369.N825_03030"/>
<gene>
    <name evidence="1" type="ORF">N825_03030</name>
</gene>
<dbReference type="EMBL" id="AVFL01000009">
    <property type="protein sequence ID" value="EWY40123.1"/>
    <property type="molecule type" value="Genomic_DNA"/>
</dbReference>
<comment type="caution">
    <text evidence="1">The sequence shown here is derived from an EMBL/GenBank/DDBJ whole genome shotgun (WGS) entry which is preliminary data.</text>
</comment>
<name>W9H8M2_9PROT</name>
<dbReference type="Proteomes" id="UP000019486">
    <property type="component" value="Unassembled WGS sequence"/>
</dbReference>
<keyword evidence="2" id="KW-1185">Reference proteome</keyword>
<dbReference type="AlphaFoldDB" id="W9H8M2"/>
<protein>
    <submittedName>
        <fullName evidence="1">Uncharacterized protein</fullName>
    </submittedName>
</protein>